<feature type="region of interest" description="Disordered" evidence="1">
    <location>
        <begin position="573"/>
        <end position="609"/>
    </location>
</feature>
<accession>A0A433SRK6</accession>
<dbReference type="OrthoDB" id="6101177at2759"/>
<feature type="compositionally biased region" description="Low complexity" evidence="1">
    <location>
        <begin position="229"/>
        <end position="253"/>
    </location>
</feature>
<sequence>MATKPRVHEIFSNQALDKSTNFRYEKQETKEKIQLGKSKKSLAPKPPEGMKKFGGYKPKILGEQDDLIDVQNRAALLAINDVSSSSSSSSAAAAAASPASKEGKSRPAPPPPAPPLPPVQLTKPKPWVVGDKNVPMVLGGRERDDWAGQELSDSSGREAGGHLVTSPVDVHVHAHDTNRTSNSDSLLDDSAASRWSVSESSVASDTSTLVRSSGTSHEHEGFDNPALGSLDSLAFSDNNNNSSSKNNPGANKSAFDTVLESAYMKNNDNGNNNNLRTGKSAYDKVLDSAYINNNNNDNDKSKQNFVSTNKSTFGDVLDSAYVNRSYTPPVGDSQIGSSVDSDPHLYEDPLADDDSVYIPEPDYEEDEQTLDFTSEDTSDEDGGGRRKGDGQQNGNLNGGAPRRPSNIFPIPQYEGEDLSHYLSDDEADGLPVSPFDNPLSTATYNPKTKPKKSGPKKKQTDNINPQPKLSQKHSLFKDSGSVNGTVQSKTKRKGKAGKTGVPSPVFNSVRSFSYADSKYGTKGRAAGKDIMSSFAGSPHSHDRTLSSEAEPLDDSDMFLSANDQVSSYESFLRSRHGQAMMPTESSDSGVEMAEDAATAAGGGGGGGGVWKKLTWRLRNRSSKNYSLAE</sequence>
<feature type="region of interest" description="Disordered" evidence="1">
    <location>
        <begin position="21"/>
        <end position="57"/>
    </location>
</feature>
<name>A0A433SRK6_ELYCH</name>
<feature type="compositionally biased region" description="Pro residues" evidence="1">
    <location>
        <begin position="107"/>
        <end position="118"/>
    </location>
</feature>
<proteinExistence type="predicted"/>
<organism evidence="2 3">
    <name type="scientific">Elysia chlorotica</name>
    <name type="common">Eastern emerald elysia</name>
    <name type="synonym">Sea slug</name>
    <dbReference type="NCBI Taxonomy" id="188477"/>
    <lineage>
        <taxon>Eukaryota</taxon>
        <taxon>Metazoa</taxon>
        <taxon>Spiralia</taxon>
        <taxon>Lophotrochozoa</taxon>
        <taxon>Mollusca</taxon>
        <taxon>Gastropoda</taxon>
        <taxon>Heterobranchia</taxon>
        <taxon>Euthyneura</taxon>
        <taxon>Panpulmonata</taxon>
        <taxon>Sacoglossa</taxon>
        <taxon>Placobranchoidea</taxon>
        <taxon>Plakobranchidae</taxon>
        <taxon>Elysia</taxon>
    </lineage>
</organism>
<feature type="region of interest" description="Disordered" evidence="1">
    <location>
        <begin position="530"/>
        <end position="552"/>
    </location>
</feature>
<feature type="compositionally biased region" description="Low complexity" evidence="1">
    <location>
        <begin position="197"/>
        <end position="208"/>
    </location>
</feature>
<dbReference type="EMBL" id="RQTK01001142">
    <property type="protein sequence ID" value="RUS71906.1"/>
    <property type="molecule type" value="Genomic_DNA"/>
</dbReference>
<evidence type="ECO:0000313" key="3">
    <source>
        <dbReference type="Proteomes" id="UP000271974"/>
    </source>
</evidence>
<feature type="compositionally biased region" description="Low complexity" evidence="1">
    <location>
        <begin position="390"/>
        <end position="399"/>
    </location>
</feature>
<feature type="compositionally biased region" description="Gly residues" evidence="1">
    <location>
        <begin position="600"/>
        <end position="609"/>
    </location>
</feature>
<feature type="region of interest" description="Disordered" evidence="1">
    <location>
        <begin position="324"/>
        <end position="507"/>
    </location>
</feature>
<evidence type="ECO:0000313" key="2">
    <source>
        <dbReference type="EMBL" id="RUS71906.1"/>
    </source>
</evidence>
<dbReference type="AlphaFoldDB" id="A0A433SRK6"/>
<gene>
    <name evidence="2" type="ORF">EGW08_020335</name>
</gene>
<feature type="compositionally biased region" description="Basic and acidic residues" evidence="1">
    <location>
        <begin position="23"/>
        <end position="34"/>
    </location>
</feature>
<feature type="compositionally biased region" description="Basic residues" evidence="1">
    <location>
        <begin position="448"/>
        <end position="457"/>
    </location>
</feature>
<evidence type="ECO:0000256" key="1">
    <source>
        <dbReference type="SAM" id="MobiDB-lite"/>
    </source>
</evidence>
<feature type="compositionally biased region" description="Low complexity" evidence="1">
    <location>
        <begin position="83"/>
        <end position="100"/>
    </location>
</feature>
<reference evidence="2 3" key="1">
    <citation type="submission" date="2019-01" db="EMBL/GenBank/DDBJ databases">
        <title>A draft genome assembly of the solar-powered sea slug Elysia chlorotica.</title>
        <authorList>
            <person name="Cai H."/>
            <person name="Li Q."/>
            <person name="Fang X."/>
            <person name="Li J."/>
            <person name="Curtis N.E."/>
            <person name="Altenburger A."/>
            <person name="Shibata T."/>
            <person name="Feng M."/>
            <person name="Maeda T."/>
            <person name="Schwartz J.A."/>
            <person name="Shigenobu S."/>
            <person name="Lundholm N."/>
            <person name="Nishiyama T."/>
            <person name="Yang H."/>
            <person name="Hasebe M."/>
            <person name="Li S."/>
            <person name="Pierce S.K."/>
            <person name="Wang J."/>
        </authorList>
    </citation>
    <scope>NUCLEOTIDE SEQUENCE [LARGE SCALE GENOMIC DNA]</scope>
    <source>
        <strain evidence="2">EC2010</strain>
        <tissue evidence="2">Whole organism of an adult</tissue>
    </source>
</reference>
<feature type="compositionally biased region" description="Polar residues" evidence="1">
    <location>
        <begin position="461"/>
        <end position="473"/>
    </location>
</feature>
<comment type="caution">
    <text evidence="2">The sequence shown here is derived from an EMBL/GenBank/DDBJ whole genome shotgun (WGS) entry which is preliminary data.</text>
</comment>
<feature type="region of interest" description="Disordered" evidence="1">
    <location>
        <begin position="197"/>
        <end position="253"/>
    </location>
</feature>
<feature type="region of interest" description="Disordered" evidence="1">
    <location>
        <begin position="81"/>
        <end position="162"/>
    </location>
</feature>
<dbReference type="Proteomes" id="UP000271974">
    <property type="component" value="Unassembled WGS sequence"/>
</dbReference>
<feature type="compositionally biased region" description="Acidic residues" evidence="1">
    <location>
        <begin position="349"/>
        <end position="381"/>
    </location>
</feature>
<keyword evidence="3" id="KW-1185">Reference proteome</keyword>
<protein>
    <submittedName>
        <fullName evidence="2">Uncharacterized protein</fullName>
    </submittedName>
</protein>